<organism evidence="2 3">
    <name type="scientific">Stieleria varia</name>
    <dbReference type="NCBI Taxonomy" id="2528005"/>
    <lineage>
        <taxon>Bacteria</taxon>
        <taxon>Pseudomonadati</taxon>
        <taxon>Planctomycetota</taxon>
        <taxon>Planctomycetia</taxon>
        <taxon>Pirellulales</taxon>
        <taxon>Pirellulaceae</taxon>
        <taxon>Stieleria</taxon>
    </lineage>
</organism>
<gene>
    <name evidence="2" type="ORF">Pla52n_55890</name>
</gene>
<dbReference type="EMBL" id="SJPN01000008">
    <property type="protein sequence ID" value="TWT93761.1"/>
    <property type="molecule type" value="Genomic_DNA"/>
</dbReference>
<dbReference type="OrthoDB" id="271223at2"/>
<feature type="chain" id="PRO_5022777787" description="Outer membrane protein beta-barrel domain-containing protein" evidence="1">
    <location>
        <begin position="26"/>
        <end position="337"/>
    </location>
</feature>
<dbReference type="AlphaFoldDB" id="A0A5C6A3I4"/>
<protein>
    <recommendedName>
        <fullName evidence="4">Outer membrane protein beta-barrel domain-containing protein</fullName>
    </recommendedName>
</protein>
<keyword evidence="1" id="KW-0732">Signal</keyword>
<evidence type="ECO:0000313" key="2">
    <source>
        <dbReference type="EMBL" id="TWT93761.1"/>
    </source>
</evidence>
<feature type="signal peptide" evidence="1">
    <location>
        <begin position="1"/>
        <end position="25"/>
    </location>
</feature>
<sequence length="337" mass="35730" precursor="true">MRKRKLFSIATLAALALGSTINANASDVSLVAVDVAYEQDLITESDEDRTETVNTAVLLEDRFANMEARLSMIESQTVVAAPAPSACNSCPTPSSRIATNCVGKCTTYAGVELAILKPHTGALSITALGTTTNLTPAFDSDVSPRIFIGRELSNGLGFRATYWQYDHKTDDTAIGGLFTGLEIHALDLETTSRTQFYGSDVTVSAGLRYGNMELGLTVPGLGSAAYETEGVGPTFAAQMRRQLGSSNLHYFLGGRASILLTDSSLVIPGLVSLDADDTVTQVLELRSGLEARRRLGSNELVAQVAFETQNWQAGAIAGLVNPDVALVGPAFRLGLTF</sequence>
<keyword evidence="3" id="KW-1185">Reference proteome</keyword>
<evidence type="ECO:0000313" key="3">
    <source>
        <dbReference type="Proteomes" id="UP000320176"/>
    </source>
</evidence>
<evidence type="ECO:0000256" key="1">
    <source>
        <dbReference type="SAM" id="SignalP"/>
    </source>
</evidence>
<dbReference type="RefSeq" id="WP_146522596.1">
    <property type="nucleotide sequence ID" value="NZ_CP151726.1"/>
</dbReference>
<comment type="caution">
    <text evidence="2">The sequence shown here is derived from an EMBL/GenBank/DDBJ whole genome shotgun (WGS) entry which is preliminary data.</text>
</comment>
<evidence type="ECO:0008006" key="4">
    <source>
        <dbReference type="Google" id="ProtNLM"/>
    </source>
</evidence>
<accession>A0A5C6A3I4</accession>
<reference evidence="2 3" key="1">
    <citation type="submission" date="2019-02" db="EMBL/GenBank/DDBJ databases">
        <title>Deep-cultivation of Planctomycetes and their phenomic and genomic characterization uncovers novel biology.</title>
        <authorList>
            <person name="Wiegand S."/>
            <person name="Jogler M."/>
            <person name="Boedeker C."/>
            <person name="Pinto D."/>
            <person name="Vollmers J."/>
            <person name="Rivas-Marin E."/>
            <person name="Kohn T."/>
            <person name="Peeters S.H."/>
            <person name="Heuer A."/>
            <person name="Rast P."/>
            <person name="Oberbeckmann S."/>
            <person name="Bunk B."/>
            <person name="Jeske O."/>
            <person name="Meyerdierks A."/>
            <person name="Storesund J.E."/>
            <person name="Kallscheuer N."/>
            <person name="Luecker S."/>
            <person name="Lage O.M."/>
            <person name="Pohl T."/>
            <person name="Merkel B.J."/>
            <person name="Hornburger P."/>
            <person name="Mueller R.-W."/>
            <person name="Bruemmer F."/>
            <person name="Labrenz M."/>
            <person name="Spormann A.M."/>
            <person name="Op Den Camp H."/>
            <person name="Overmann J."/>
            <person name="Amann R."/>
            <person name="Jetten M.S.M."/>
            <person name="Mascher T."/>
            <person name="Medema M.H."/>
            <person name="Devos D.P."/>
            <person name="Kaster A.-K."/>
            <person name="Ovreas L."/>
            <person name="Rohde M."/>
            <person name="Galperin M.Y."/>
            <person name="Jogler C."/>
        </authorList>
    </citation>
    <scope>NUCLEOTIDE SEQUENCE [LARGE SCALE GENOMIC DNA]</scope>
    <source>
        <strain evidence="2 3">Pla52n</strain>
    </source>
</reference>
<dbReference type="Proteomes" id="UP000320176">
    <property type="component" value="Unassembled WGS sequence"/>
</dbReference>
<proteinExistence type="predicted"/>
<name>A0A5C6A3I4_9BACT</name>